<dbReference type="EMBL" id="JBBMFC010000001">
    <property type="protein sequence ID" value="MEQ2577410.1"/>
    <property type="molecule type" value="Genomic_DNA"/>
</dbReference>
<keyword evidence="2" id="KW-1185">Reference proteome</keyword>
<sequence>MISNTQITAQPEYDIQFWNAMRNKEAREDILAKGRDISTGTYSMPTVAAGKVMNEIEKESDLRRIATVIRAYKNEWRVRTFFYR</sequence>
<reference evidence="1 2" key="1">
    <citation type="submission" date="2024-03" db="EMBL/GenBank/DDBJ databases">
        <title>Human intestinal bacterial collection.</title>
        <authorList>
            <person name="Pauvert C."/>
            <person name="Hitch T.C.A."/>
            <person name="Clavel T."/>
        </authorList>
    </citation>
    <scope>NUCLEOTIDE SEQUENCE [LARGE SCALE GENOMIC DNA]</scope>
    <source>
        <strain evidence="1 2">CLA-AA-H78B</strain>
    </source>
</reference>
<name>A0ABV1HWW8_9FIRM</name>
<evidence type="ECO:0000313" key="1">
    <source>
        <dbReference type="EMBL" id="MEQ2577410.1"/>
    </source>
</evidence>
<gene>
    <name evidence="1" type="ORF">WMO62_00960</name>
</gene>
<evidence type="ECO:0000313" key="2">
    <source>
        <dbReference type="Proteomes" id="UP001470288"/>
    </source>
</evidence>
<protein>
    <submittedName>
        <fullName evidence="1">Uncharacterized protein</fullName>
    </submittedName>
</protein>
<comment type="caution">
    <text evidence="1">The sequence shown here is derived from an EMBL/GenBank/DDBJ whole genome shotgun (WGS) entry which is preliminary data.</text>
</comment>
<accession>A0ABV1HWW8</accession>
<proteinExistence type="predicted"/>
<organism evidence="1 2">
    <name type="scientific">Hominiventricola aquisgranensis</name>
    <dbReference type="NCBI Taxonomy" id="3133164"/>
    <lineage>
        <taxon>Bacteria</taxon>
        <taxon>Bacillati</taxon>
        <taxon>Bacillota</taxon>
        <taxon>Clostridia</taxon>
        <taxon>Lachnospirales</taxon>
        <taxon>Lachnospiraceae</taxon>
        <taxon>Hominiventricola</taxon>
    </lineage>
</organism>
<dbReference type="RefSeq" id="WP_349143505.1">
    <property type="nucleotide sequence ID" value="NZ_JBBMFC010000001.1"/>
</dbReference>
<dbReference type="Proteomes" id="UP001470288">
    <property type="component" value="Unassembled WGS sequence"/>
</dbReference>